<comment type="caution">
    <text evidence="4">The sequence shown here is derived from an EMBL/GenBank/DDBJ whole genome shotgun (WGS) entry which is preliminary data.</text>
</comment>
<sequence length="531" mass="56178">MSNLYSFSQIMTLANAERMKFFVQALCMTGLFLALALPVLVYGADEATTTEAVSQSVIETTVQINDQAIVATSTSDQVSAPAIAEIIASTTVITTTSLAPMIVGAIVFAKNTSQSVISDEIGGDSTASIDQETTNQSTAISDEFSDTSAGNNSGTTTTEGGFTTTGSNGGTSTPVVSDEVSFVTTAESNGGTSTPVISNEVSFDTTSGPNGGGGQPVISDEVSFVTTGGGGGGRTEVVSEEMSFTTTVFTGVISDEVSFDTLPGGGGGGGGCTSNCGGGGGGGGGGPTIIPPVLTTFVCKPFLLEYIKWGMNNNPYEVRKLQAFLIVFEKENRLTVSGYYDRATFEAVERFQKKYGPDVLGPWGITDSTGYVFITTKLAINNVYCARSTANDLDLRHYYDQIENLIRPAQVVATTTVASTTFGVATTTFLPTIQPGLGRLGHLFQLAFAGALDFLRYIPCWLWNLILLLLIILLLLVIWYLSEDDDDEYFDDLDHESNSFAESEGPAVIAPIGDTIEEEKEYEALPKEEDQ</sequence>
<name>A0A1G2QMG9_9BACT</name>
<dbReference type="Pfam" id="PF01471">
    <property type="entry name" value="PG_binding_1"/>
    <property type="match status" value="1"/>
</dbReference>
<keyword evidence="2" id="KW-1133">Transmembrane helix</keyword>
<dbReference type="InterPro" id="IPR002477">
    <property type="entry name" value="Peptidoglycan-bd-like"/>
</dbReference>
<evidence type="ECO:0000313" key="5">
    <source>
        <dbReference type="Proteomes" id="UP000177140"/>
    </source>
</evidence>
<feature type="compositionally biased region" description="Polar residues" evidence="1">
    <location>
        <begin position="125"/>
        <end position="140"/>
    </location>
</feature>
<evidence type="ECO:0000259" key="3">
    <source>
        <dbReference type="Pfam" id="PF01471"/>
    </source>
</evidence>
<proteinExistence type="predicted"/>
<evidence type="ECO:0000313" key="4">
    <source>
        <dbReference type="EMBL" id="OHA61678.1"/>
    </source>
</evidence>
<feature type="domain" description="Peptidoglycan binding-like" evidence="3">
    <location>
        <begin position="317"/>
        <end position="359"/>
    </location>
</feature>
<keyword evidence="2" id="KW-0472">Membrane</keyword>
<feature type="compositionally biased region" description="Low complexity" evidence="1">
    <location>
        <begin position="147"/>
        <end position="173"/>
    </location>
</feature>
<accession>A0A1G2QMG9</accession>
<keyword evidence="2" id="KW-0812">Transmembrane</keyword>
<dbReference type="InterPro" id="IPR036365">
    <property type="entry name" value="PGBD-like_sf"/>
</dbReference>
<reference evidence="4 5" key="1">
    <citation type="journal article" date="2016" name="Nat. Commun.">
        <title>Thousands of microbial genomes shed light on interconnected biogeochemical processes in an aquifer system.</title>
        <authorList>
            <person name="Anantharaman K."/>
            <person name="Brown C.T."/>
            <person name="Hug L.A."/>
            <person name="Sharon I."/>
            <person name="Castelle C.J."/>
            <person name="Probst A.J."/>
            <person name="Thomas B.C."/>
            <person name="Singh A."/>
            <person name="Wilkins M.J."/>
            <person name="Karaoz U."/>
            <person name="Brodie E.L."/>
            <person name="Williams K.H."/>
            <person name="Hubbard S.S."/>
            <person name="Banfield J.F."/>
        </authorList>
    </citation>
    <scope>NUCLEOTIDE SEQUENCE [LARGE SCALE GENOMIC DNA]</scope>
</reference>
<gene>
    <name evidence="4" type="ORF">A2556_01130</name>
</gene>
<dbReference type="InterPro" id="IPR036366">
    <property type="entry name" value="PGBDSf"/>
</dbReference>
<evidence type="ECO:0000256" key="1">
    <source>
        <dbReference type="SAM" id="MobiDB-lite"/>
    </source>
</evidence>
<dbReference type="EMBL" id="MHTM01000031">
    <property type="protein sequence ID" value="OHA61678.1"/>
    <property type="molecule type" value="Genomic_DNA"/>
</dbReference>
<dbReference type="SUPFAM" id="SSF47090">
    <property type="entry name" value="PGBD-like"/>
    <property type="match status" value="1"/>
</dbReference>
<evidence type="ECO:0000256" key="2">
    <source>
        <dbReference type="SAM" id="Phobius"/>
    </source>
</evidence>
<dbReference type="Proteomes" id="UP000177140">
    <property type="component" value="Unassembled WGS sequence"/>
</dbReference>
<feature type="region of interest" description="Disordered" evidence="1">
    <location>
        <begin position="121"/>
        <end position="174"/>
    </location>
</feature>
<dbReference type="AlphaFoldDB" id="A0A1G2QMG9"/>
<feature type="transmembrane region" description="Helical" evidence="2">
    <location>
        <begin position="461"/>
        <end position="481"/>
    </location>
</feature>
<organism evidence="4 5">
    <name type="scientific">Candidatus Vogelbacteria bacterium RIFOXYD2_FULL_44_9</name>
    <dbReference type="NCBI Taxonomy" id="1802441"/>
    <lineage>
        <taxon>Bacteria</taxon>
        <taxon>Candidatus Vogeliibacteriota</taxon>
    </lineage>
</organism>
<protein>
    <recommendedName>
        <fullName evidence="3">Peptidoglycan binding-like domain-containing protein</fullName>
    </recommendedName>
</protein>
<dbReference type="Gene3D" id="1.10.101.10">
    <property type="entry name" value="PGBD-like superfamily/PGBD"/>
    <property type="match status" value="1"/>
</dbReference>